<dbReference type="Proteomes" id="UP000371977">
    <property type="component" value="Unassembled WGS sequence"/>
</dbReference>
<evidence type="ECO:0000313" key="4">
    <source>
        <dbReference type="EMBL" id="TYC48988.1"/>
    </source>
</evidence>
<dbReference type="CDD" id="cd04735">
    <property type="entry name" value="OYE_like_4_FMN"/>
    <property type="match status" value="1"/>
</dbReference>
<dbReference type="GO" id="GO:0010181">
    <property type="term" value="F:FMN binding"/>
    <property type="evidence" value="ECO:0007669"/>
    <property type="project" value="InterPro"/>
</dbReference>
<evidence type="ECO:0000313" key="5">
    <source>
        <dbReference type="Proteomes" id="UP000371977"/>
    </source>
</evidence>
<comment type="caution">
    <text evidence="4">The sequence shown here is derived from an EMBL/GenBank/DDBJ whole genome shotgun (WGS) entry which is preliminary data.</text>
</comment>
<keyword evidence="2" id="KW-0560">Oxidoreductase</keyword>
<gene>
    <name evidence="4" type="ORF">ESZ50_06995</name>
</gene>
<dbReference type="PANTHER" id="PTHR43656:SF2">
    <property type="entry name" value="BINDING OXIDOREDUCTASE, PUTATIVE (AFU_ORTHOLOGUE AFUA_2G08260)-RELATED"/>
    <property type="match status" value="1"/>
</dbReference>
<dbReference type="InterPro" id="IPR013785">
    <property type="entry name" value="Aldolase_TIM"/>
</dbReference>
<dbReference type="InterPro" id="IPR001155">
    <property type="entry name" value="OxRdtase_FMN_N"/>
</dbReference>
<evidence type="ECO:0000259" key="3">
    <source>
        <dbReference type="Pfam" id="PF00724"/>
    </source>
</evidence>
<accession>A0A6C2C4W2</accession>
<organism evidence="4 5">
    <name type="scientific">Weissella muntiaci</name>
    <dbReference type="NCBI Taxonomy" id="2508881"/>
    <lineage>
        <taxon>Bacteria</taxon>
        <taxon>Bacillati</taxon>
        <taxon>Bacillota</taxon>
        <taxon>Bacilli</taxon>
        <taxon>Lactobacillales</taxon>
        <taxon>Lactobacillaceae</taxon>
        <taxon>Weissella</taxon>
    </lineage>
</organism>
<dbReference type="EMBL" id="SDGZ01000015">
    <property type="protein sequence ID" value="TYC48988.1"/>
    <property type="molecule type" value="Genomic_DNA"/>
</dbReference>
<keyword evidence="5" id="KW-1185">Reference proteome</keyword>
<protein>
    <submittedName>
        <fullName evidence="4">NADH-dependent flavin oxidoreductase</fullName>
    </submittedName>
</protein>
<feature type="domain" description="NADH:flavin oxidoreductase/NADH oxidase N-terminal" evidence="3">
    <location>
        <begin position="8"/>
        <end position="334"/>
    </location>
</feature>
<dbReference type="PANTHER" id="PTHR43656">
    <property type="entry name" value="BINDING OXIDOREDUCTASE, PUTATIVE (AFU_ORTHOLOGUE AFUA_2G08260)-RELATED"/>
    <property type="match status" value="1"/>
</dbReference>
<keyword evidence="1" id="KW-0285">Flavoprotein</keyword>
<dbReference type="GO" id="GO:0016491">
    <property type="term" value="F:oxidoreductase activity"/>
    <property type="evidence" value="ECO:0007669"/>
    <property type="project" value="UniProtKB-KW"/>
</dbReference>
<name>A0A6C2C4W2_9LACO</name>
<dbReference type="SUPFAM" id="SSF51395">
    <property type="entry name" value="FMN-linked oxidoreductases"/>
    <property type="match status" value="1"/>
</dbReference>
<evidence type="ECO:0000256" key="1">
    <source>
        <dbReference type="ARBA" id="ARBA00022630"/>
    </source>
</evidence>
<dbReference type="Pfam" id="PF00724">
    <property type="entry name" value="Oxidored_FMN"/>
    <property type="match status" value="1"/>
</dbReference>
<evidence type="ECO:0000256" key="2">
    <source>
        <dbReference type="ARBA" id="ARBA00023002"/>
    </source>
</evidence>
<dbReference type="OrthoDB" id="9772736at2"/>
<dbReference type="AlphaFoldDB" id="A0A6C2C4W2"/>
<dbReference type="InterPro" id="IPR051799">
    <property type="entry name" value="NADH_flavin_oxidoreductase"/>
</dbReference>
<reference evidence="4 5" key="1">
    <citation type="submission" date="2019-01" db="EMBL/GenBank/DDBJ databases">
        <title>Weissella sp. nov., a novel lactic acid bacterium isolated from animal feces.</title>
        <authorList>
            <person name="Wang L.-T."/>
        </authorList>
    </citation>
    <scope>NUCLEOTIDE SEQUENCE [LARGE SCALE GENOMIC DNA]</scope>
    <source>
        <strain evidence="4 5">8H-2</strain>
    </source>
</reference>
<sequence>MTEHNFLQPYTFQSGVTVANRIVMAPLTQEMGNADGTVSPSELRWYRLHSGDAGMIITGSSNVSELGKGFEGEFGVWDDRFIPGLRDAASAIKSRGSKAILQIFDAGRISSTKILRGHDIVSASEIAAPREGYETPRALSGEEVLQTIKNFGEATRRAIEAGWDGVEIHGANTYLIQQFFSPNSNQRTDEWGGDLERRMHFPLAVINEVKSVIAKYATRPFIMGYRISPEEVEEPGITLADAHALVEKLKDEPLDYLSISLGYAWRTSLRDENDKELILNKFVNQVGDAFPIFVAGQIITPADADRALNDGATFAVMGLESIREPHWVKKVINNDEDSIRYEFSLADAEELGIEPPFLTFLLRGFRKALRVSTDPKIDANVYQNMAAPYESTKRSREYLGN</sequence>
<dbReference type="Gene3D" id="3.20.20.70">
    <property type="entry name" value="Aldolase class I"/>
    <property type="match status" value="1"/>
</dbReference>
<proteinExistence type="predicted"/>
<dbReference type="RefSeq" id="WP_148622850.1">
    <property type="nucleotide sequence ID" value="NZ_SDGZ01000015.1"/>
</dbReference>